<comment type="caution">
    <text evidence="5">The sequence shown here is derived from an EMBL/GenBank/DDBJ whole genome shotgun (WGS) entry which is preliminary data.</text>
</comment>
<sequence>MILRPALLADAPALAALGRASFCAAFDGLYSPADLAIFLTQSYATEKVAAEIASDRFLHCLAMDGDMLTGFCKLGLENQYADHSAARNPIILSQLYTAPEMTGAGIGAALMDWAMDVAHQQGRDAIQLSVYSENFGAQRFYQRYGFARIADIHFQVGSQLDEEFLYELPIGQPRS</sequence>
<dbReference type="InterPro" id="IPR050832">
    <property type="entry name" value="Bact_Acetyltransf"/>
</dbReference>
<evidence type="ECO:0000256" key="3">
    <source>
        <dbReference type="SAM" id="SignalP"/>
    </source>
</evidence>
<reference evidence="5 6" key="1">
    <citation type="submission" date="2019-12" db="EMBL/GenBank/DDBJ databases">
        <title>Genomic-based taxomic classification of the family Erythrobacteraceae.</title>
        <authorList>
            <person name="Xu L."/>
        </authorList>
    </citation>
    <scope>NUCLEOTIDE SEQUENCE [LARGE SCALE GENOMIC DNA]</scope>
    <source>
        <strain evidence="5 6">KCTC 52259</strain>
    </source>
</reference>
<dbReference type="Gene3D" id="3.40.630.30">
    <property type="match status" value="1"/>
</dbReference>
<keyword evidence="6" id="KW-1185">Reference proteome</keyword>
<protein>
    <submittedName>
        <fullName evidence="5">GNAT family N-acetyltransferase</fullName>
    </submittedName>
</protein>
<name>A0A6L7GHP5_9SPHN</name>
<organism evidence="5 6">
    <name type="scientific">Allopontixanthobacter confluentis</name>
    <dbReference type="NCBI Taxonomy" id="1849021"/>
    <lineage>
        <taxon>Bacteria</taxon>
        <taxon>Pseudomonadati</taxon>
        <taxon>Pseudomonadota</taxon>
        <taxon>Alphaproteobacteria</taxon>
        <taxon>Sphingomonadales</taxon>
        <taxon>Erythrobacteraceae</taxon>
        <taxon>Allopontixanthobacter</taxon>
    </lineage>
</organism>
<dbReference type="AlphaFoldDB" id="A0A6L7GHP5"/>
<evidence type="ECO:0000256" key="1">
    <source>
        <dbReference type="ARBA" id="ARBA00022679"/>
    </source>
</evidence>
<evidence type="ECO:0000313" key="6">
    <source>
        <dbReference type="Proteomes" id="UP000473531"/>
    </source>
</evidence>
<dbReference type="OrthoDB" id="143110at2"/>
<dbReference type="Proteomes" id="UP000473531">
    <property type="component" value="Unassembled WGS sequence"/>
</dbReference>
<dbReference type="InterPro" id="IPR016181">
    <property type="entry name" value="Acyl_CoA_acyltransferase"/>
</dbReference>
<dbReference type="PROSITE" id="PS51186">
    <property type="entry name" value="GNAT"/>
    <property type="match status" value="1"/>
</dbReference>
<dbReference type="InterPro" id="IPR000182">
    <property type="entry name" value="GNAT_dom"/>
</dbReference>
<evidence type="ECO:0000259" key="4">
    <source>
        <dbReference type="PROSITE" id="PS51186"/>
    </source>
</evidence>
<dbReference type="Pfam" id="PF00583">
    <property type="entry name" value="Acetyltransf_1"/>
    <property type="match status" value="1"/>
</dbReference>
<dbReference type="RefSeq" id="WP_160602090.1">
    <property type="nucleotide sequence ID" value="NZ_WTYU01000002.1"/>
</dbReference>
<accession>A0A6L7GHP5</accession>
<dbReference type="SUPFAM" id="SSF55729">
    <property type="entry name" value="Acyl-CoA N-acyltransferases (Nat)"/>
    <property type="match status" value="1"/>
</dbReference>
<dbReference type="PANTHER" id="PTHR43877">
    <property type="entry name" value="AMINOALKYLPHOSPHONATE N-ACETYLTRANSFERASE-RELATED-RELATED"/>
    <property type="match status" value="1"/>
</dbReference>
<dbReference type="EMBL" id="WTYU01000002">
    <property type="protein sequence ID" value="MXP15593.1"/>
    <property type="molecule type" value="Genomic_DNA"/>
</dbReference>
<keyword evidence="2" id="KW-0012">Acyltransferase</keyword>
<keyword evidence="3" id="KW-0732">Signal</keyword>
<proteinExistence type="predicted"/>
<dbReference type="CDD" id="cd04301">
    <property type="entry name" value="NAT_SF"/>
    <property type="match status" value="1"/>
</dbReference>
<dbReference type="GO" id="GO:0016747">
    <property type="term" value="F:acyltransferase activity, transferring groups other than amino-acyl groups"/>
    <property type="evidence" value="ECO:0007669"/>
    <property type="project" value="InterPro"/>
</dbReference>
<feature type="domain" description="N-acetyltransferase" evidence="4">
    <location>
        <begin position="1"/>
        <end position="171"/>
    </location>
</feature>
<evidence type="ECO:0000256" key="2">
    <source>
        <dbReference type="ARBA" id="ARBA00023315"/>
    </source>
</evidence>
<keyword evidence="1 5" id="KW-0808">Transferase</keyword>
<feature type="chain" id="PRO_5026681826" evidence="3">
    <location>
        <begin position="16"/>
        <end position="175"/>
    </location>
</feature>
<gene>
    <name evidence="5" type="ORF">GRI44_12605</name>
</gene>
<evidence type="ECO:0000313" key="5">
    <source>
        <dbReference type="EMBL" id="MXP15593.1"/>
    </source>
</evidence>
<feature type="signal peptide" evidence="3">
    <location>
        <begin position="1"/>
        <end position="15"/>
    </location>
</feature>